<keyword evidence="1" id="KW-1133">Transmembrane helix</keyword>
<organism evidence="2">
    <name type="scientific">uncultured Woeseiaceae bacterium</name>
    <dbReference type="NCBI Taxonomy" id="1983305"/>
    <lineage>
        <taxon>Bacteria</taxon>
        <taxon>Pseudomonadati</taxon>
        <taxon>Pseudomonadota</taxon>
        <taxon>Gammaproteobacteria</taxon>
        <taxon>Woeseiales</taxon>
        <taxon>Woeseiaceae</taxon>
        <taxon>environmental samples</taxon>
    </lineage>
</organism>
<proteinExistence type="predicted"/>
<evidence type="ECO:0000313" key="2">
    <source>
        <dbReference type="EMBL" id="VUX56315.1"/>
    </source>
</evidence>
<keyword evidence="1" id="KW-0472">Membrane</keyword>
<name>A0A7D9H6F5_9GAMM</name>
<evidence type="ECO:0000256" key="1">
    <source>
        <dbReference type="SAM" id="Phobius"/>
    </source>
</evidence>
<keyword evidence="1" id="KW-0812">Transmembrane</keyword>
<dbReference type="EMBL" id="LR633967">
    <property type="protein sequence ID" value="VUX56315.1"/>
    <property type="molecule type" value="Genomic_DNA"/>
</dbReference>
<dbReference type="AlphaFoldDB" id="A0A7D9H6F5"/>
<gene>
    <name evidence="2" type="ORF">JTBM06_V1_590003</name>
</gene>
<feature type="transmembrane region" description="Helical" evidence="1">
    <location>
        <begin position="58"/>
        <end position="78"/>
    </location>
</feature>
<accession>A0A7D9H6F5</accession>
<reference evidence="2" key="1">
    <citation type="submission" date="2019-07" db="EMBL/GenBank/DDBJ databases">
        <authorList>
            <person name="Weber M."/>
            <person name="Kostadinov I."/>
            <person name="Kostadinov D I."/>
        </authorList>
    </citation>
    <scope>NUCLEOTIDE SEQUENCE</scope>
    <source>
        <strain evidence="2">Gfbio:sag-sample-m06:053724c1-46a9-4a36-b237-ea2bf867836b</strain>
    </source>
</reference>
<sequence>MLILLILATGIVVGIFPGLLKLDKMFSITNMVVGFVGALVGAFLGFGDAPLFLKYPFLNEITLMVAVSFLFVFIKVSVTRKRIVP</sequence>
<feature type="transmembrane region" description="Helical" evidence="1">
    <location>
        <begin position="27"/>
        <end position="46"/>
    </location>
</feature>
<protein>
    <submittedName>
        <fullName evidence="2">Uncharacterized protein</fullName>
    </submittedName>
</protein>